<evidence type="ECO:0000313" key="2">
    <source>
        <dbReference type="WBParaSite" id="Csp11.Scaffold629.g11699.t2"/>
    </source>
</evidence>
<dbReference type="AlphaFoldDB" id="A0A1I7TTS2"/>
<protein>
    <submittedName>
        <fullName evidence="2">Clathrin assembly protein</fullName>
    </submittedName>
</protein>
<organism evidence="1 2">
    <name type="scientific">Caenorhabditis tropicalis</name>
    <dbReference type="NCBI Taxonomy" id="1561998"/>
    <lineage>
        <taxon>Eukaryota</taxon>
        <taxon>Metazoa</taxon>
        <taxon>Ecdysozoa</taxon>
        <taxon>Nematoda</taxon>
        <taxon>Chromadorea</taxon>
        <taxon>Rhabditida</taxon>
        <taxon>Rhabditina</taxon>
        <taxon>Rhabditomorpha</taxon>
        <taxon>Rhabditoidea</taxon>
        <taxon>Rhabditidae</taxon>
        <taxon>Peloderinae</taxon>
        <taxon>Caenorhabditis</taxon>
    </lineage>
</organism>
<sequence>MDFPTSTKLTERTLDIAMDGESVRRTYHFNSKSFGRTTRIGMDTNAEASALLQPQPMPAPMIQQPMMTINPMYQQVPMMTPYP</sequence>
<accession>A0A1I7TTS2</accession>
<proteinExistence type="predicted"/>
<evidence type="ECO:0000313" key="1">
    <source>
        <dbReference type="Proteomes" id="UP000095282"/>
    </source>
</evidence>
<reference evidence="2" key="1">
    <citation type="submission" date="2016-11" db="UniProtKB">
        <authorList>
            <consortium name="WormBaseParasite"/>
        </authorList>
    </citation>
    <scope>IDENTIFICATION</scope>
</reference>
<name>A0A1I7TTS2_9PELO</name>
<dbReference type="Proteomes" id="UP000095282">
    <property type="component" value="Unplaced"/>
</dbReference>
<keyword evidence="1" id="KW-1185">Reference proteome</keyword>
<dbReference type="WBParaSite" id="Csp11.Scaffold629.g11699.t2">
    <property type="protein sequence ID" value="Csp11.Scaffold629.g11699.t2"/>
    <property type="gene ID" value="Csp11.Scaffold629.g11699"/>
</dbReference>